<feature type="region of interest" description="Disordered" evidence="1">
    <location>
        <begin position="392"/>
        <end position="422"/>
    </location>
</feature>
<dbReference type="EMBL" id="JAIRAU010000037">
    <property type="protein sequence ID" value="MBZ5712964.1"/>
    <property type="molecule type" value="Genomic_DNA"/>
</dbReference>
<reference evidence="2" key="1">
    <citation type="submission" date="2021-08" db="EMBL/GenBank/DDBJ databases">
        <authorList>
            <person name="Stevens D.C."/>
        </authorList>
    </citation>
    <scope>NUCLEOTIDE SEQUENCE</scope>
    <source>
        <strain evidence="2">DSM 53165</strain>
    </source>
</reference>
<gene>
    <name evidence="2" type="ORF">K7C98_27310</name>
</gene>
<sequence>MPHCHQCNADLANGRRTCTRCSICRSPAVEMCFRCAMWEEGPLPGTQHAVADEVAQGVQDVYVPRQSSSKFKRFLASIGPAPVPCELLLKYMGEVSPYVADQLKNKRAKLYGKQFAKHACTIQRTFDRLYPTCKYSPTAIKILLVAHLSAQERVQCRVRGDSAETSDAAVEPVKRWQIRLIASTLLGHHRNDIAAAFGQQIEQELFVTHPYLEALAWDDLEYFLKGFKSPTLTAIDLLAHAGGWQRAREILEIATILYHVRLAARPQSAWAGHWSASASGFLPGEALGYVSAAHFTALFGNVEVADGFCDAAQYELDRLWTVLHDPGRAANQLPQHPRFPDQNVQNENLLDAVEKRYLQYLPTFDHLRAQKAQRSACETVVRRRVVHKLTALLHAHPTPDRPNPDPEPDEPEDPPDSGCSRRDVSRFVDKVLVAMQHDFLIDQCFDTGLTKHLIDEAAQNRAVEPKGFFPLSLQAIDWDEVFPADGFAQGHSFLGLRRHYAAIDGTSARPAHYLDWRNHKDRWLYDCFPIDPQRRPLFASLAVHPIVPEPNNNYGHHFLLYDSAQVRHRRIICFGDKQQPRRSMLLLLDDLLYGHTKKDGDGPQAASSRLKVLERVLRRVCWLHSDEHDDIEDDLEEQLERSCTGTKLDYPEGDFLFECQIFGGVDLVRDATALVVKVCADVDTGQDPVSDPGHMIFTPALHFPLSKWNAAKLALAQVYPQLEVLAYKAVPWEYGAQGGRVTGAAKRDKWGFRILHPDAAADLTDLP</sequence>
<evidence type="ECO:0000256" key="1">
    <source>
        <dbReference type="SAM" id="MobiDB-lite"/>
    </source>
</evidence>
<organism evidence="2 3">
    <name type="scientific">Nannocystis pusilla</name>
    <dbReference type="NCBI Taxonomy" id="889268"/>
    <lineage>
        <taxon>Bacteria</taxon>
        <taxon>Pseudomonadati</taxon>
        <taxon>Myxococcota</taxon>
        <taxon>Polyangia</taxon>
        <taxon>Nannocystales</taxon>
        <taxon>Nannocystaceae</taxon>
        <taxon>Nannocystis</taxon>
    </lineage>
</organism>
<dbReference type="RefSeq" id="WP_224194718.1">
    <property type="nucleotide sequence ID" value="NZ_JAIRAU010000037.1"/>
</dbReference>
<keyword evidence="3" id="KW-1185">Reference proteome</keyword>
<comment type="caution">
    <text evidence="2">The sequence shown here is derived from an EMBL/GenBank/DDBJ whole genome shotgun (WGS) entry which is preliminary data.</text>
</comment>
<evidence type="ECO:0000313" key="2">
    <source>
        <dbReference type="EMBL" id="MBZ5712964.1"/>
    </source>
</evidence>
<protein>
    <submittedName>
        <fullName evidence="2">Uncharacterized protein</fullName>
    </submittedName>
</protein>
<proteinExistence type="predicted"/>
<feature type="compositionally biased region" description="Acidic residues" evidence="1">
    <location>
        <begin position="406"/>
        <end position="415"/>
    </location>
</feature>
<dbReference type="Proteomes" id="UP001139031">
    <property type="component" value="Unassembled WGS sequence"/>
</dbReference>
<evidence type="ECO:0000313" key="3">
    <source>
        <dbReference type="Proteomes" id="UP001139031"/>
    </source>
</evidence>
<accession>A0ABS7TXH5</accession>
<name>A0ABS7TXH5_9BACT</name>